<gene>
    <name evidence="1" type="ORF">PsorP6_009477</name>
</gene>
<organism evidence="1 2">
    <name type="scientific">Peronosclerospora sorghi</name>
    <dbReference type="NCBI Taxonomy" id="230839"/>
    <lineage>
        <taxon>Eukaryota</taxon>
        <taxon>Sar</taxon>
        <taxon>Stramenopiles</taxon>
        <taxon>Oomycota</taxon>
        <taxon>Peronosporomycetes</taxon>
        <taxon>Peronosporales</taxon>
        <taxon>Peronosporaceae</taxon>
        <taxon>Peronosclerospora</taxon>
    </lineage>
</organism>
<keyword evidence="2" id="KW-1185">Reference proteome</keyword>
<evidence type="ECO:0000313" key="1">
    <source>
        <dbReference type="EMBL" id="KAI9912262.1"/>
    </source>
</evidence>
<accession>A0ACC0W0I4</accession>
<dbReference type="EMBL" id="CM047584">
    <property type="protein sequence ID" value="KAI9912262.1"/>
    <property type="molecule type" value="Genomic_DNA"/>
</dbReference>
<comment type="caution">
    <text evidence="1">The sequence shown here is derived from an EMBL/GenBank/DDBJ whole genome shotgun (WGS) entry which is preliminary data.</text>
</comment>
<proteinExistence type="predicted"/>
<name>A0ACC0W0I4_9STRA</name>
<protein>
    <submittedName>
        <fullName evidence="1">Uncharacterized protein</fullName>
    </submittedName>
</protein>
<sequence>MSIDLNADVEHTLVAAHFFPRSSKSATYFRKILSMEYPIKTFFFACYKQRCIHLNWLQLPTFKPCIVWNDMIRCIADINTLVQGAVNSEELSNSDAYIHAVELCLLLTKLSKLPAIRTLYVETISLNQASSHLRIVCT</sequence>
<evidence type="ECO:0000313" key="2">
    <source>
        <dbReference type="Proteomes" id="UP001163321"/>
    </source>
</evidence>
<reference evidence="1 2" key="1">
    <citation type="journal article" date="2022" name="bioRxiv">
        <title>The genome of the oomycete Peronosclerospora sorghi, a cosmopolitan pathogen of maize and sorghum, is inflated with dispersed pseudogenes.</title>
        <authorList>
            <person name="Fletcher K."/>
            <person name="Martin F."/>
            <person name="Isakeit T."/>
            <person name="Cavanaugh K."/>
            <person name="Magill C."/>
            <person name="Michelmore R."/>
        </authorList>
    </citation>
    <scope>NUCLEOTIDE SEQUENCE [LARGE SCALE GENOMIC DNA]</scope>
    <source>
        <strain evidence="1">P6</strain>
    </source>
</reference>
<dbReference type="Proteomes" id="UP001163321">
    <property type="component" value="Chromosome 5"/>
</dbReference>